<dbReference type="InterPro" id="IPR003439">
    <property type="entry name" value="ABC_transporter-like_ATP-bd"/>
</dbReference>
<dbReference type="SMART" id="SM00382">
    <property type="entry name" value="AAA"/>
    <property type="match status" value="1"/>
</dbReference>
<dbReference type="InterPro" id="IPR015854">
    <property type="entry name" value="ABC_transpr_LolD-like"/>
</dbReference>
<dbReference type="Gene3D" id="3.40.50.300">
    <property type="entry name" value="P-loop containing nucleotide triphosphate hydrolases"/>
    <property type="match status" value="1"/>
</dbReference>
<name>A0A6I0EQY9_9FIRM</name>
<proteinExistence type="predicted"/>
<dbReference type="OrthoDB" id="9802264at2"/>
<dbReference type="FunFam" id="3.40.50.300:FF:000032">
    <property type="entry name" value="Export ABC transporter ATP-binding protein"/>
    <property type="match status" value="1"/>
</dbReference>
<dbReference type="CDD" id="cd03255">
    <property type="entry name" value="ABC_MJ0796_LolCDE_FtsE"/>
    <property type="match status" value="1"/>
</dbReference>
<keyword evidence="2" id="KW-0547">Nucleotide-binding</keyword>
<dbReference type="PROSITE" id="PS00211">
    <property type="entry name" value="ABC_TRANSPORTER_1"/>
    <property type="match status" value="1"/>
</dbReference>
<evidence type="ECO:0000259" key="4">
    <source>
        <dbReference type="PROSITE" id="PS50893"/>
    </source>
</evidence>
<protein>
    <submittedName>
        <fullName evidence="5">ABC transporter ATP-binding protein</fullName>
    </submittedName>
</protein>
<keyword evidence="6" id="KW-1185">Reference proteome</keyword>
<dbReference type="PROSITE" id="PS50893">
    <property type="entry name" value="ABC_TRANSPORTER_2"/>
    <property type="match status" value="1"/>
</dbReference>
<reference evidence="5 6" key="1">
    <citation type="submission" date="2019-10" db="EMBL/GenBank/DDBJ databases">
        <title>Whole-genome sequence of the extremophile Heliorestis acidaminivorans DSM 24790.</title>
        <authorList>
            <person name="Kyndt J.A."/>
            <person name="Meyer T.E."/>
        </authorList>
    </citation>
    <scope>NUCLEOTIDE SEQUENCE [LARGE SCALE GENOMIC DNA]</scope>
    <source>
        <strain evidence="5 6">DSM 24790</strain>
    </source>
</reference>
<dbReference type="GO" id="GO:0016887">
    <property type="term" value="F:ATP hydrolysis activity"/>
    <property type="evidence" value="ECO:0007669"/>
    <property type="project" value="InterPro"/>
</dbReference>
<dbReference type="InterPro" id="IPR027417">
    <property type="entry name" value="P-loop_NTPase"/>
</dbReference>
<dbReference type="SUPFAM" id="SSF52540">
    <property type="entry name" value="P-loop containing nucleoside triphosphate hydrolases"/>
    <property type="match status" value="1"/>
</dbReference>
<comment type="caution">
    <text evidence="5">The sequence shown here is derived from an EMBL/GenBank/DDBJ whole genome shotgun (WGS) entry which is preliminary data.</text>
</comment>
<dbReference type="GO" id="GO:0022857">
    <property type="term" value="F:transmembrane transporter activity"/>
    <property type="evidence" value="ECO:0007669"/>
    <property type="project" value="UniProtKB-ARBA"/>
</dbReference>
<dbReference type="RefSeq" id="WP_151619923.1">
    <property type="nucleotide sequence ID" value="NZ_WBXO01000005.1"/>
</dbReference>
<gene>
    <name evidence="5" type="ORF">F9B85_08310</name>
</gene>
<dbReference type="GO" id="GO:0005886">
    <property type="term" value="C:plasma membrane"/>
    <property type="evidence" value="ECO:0007669"/>
    <property type="project" value="TreeGrafter"/>
</dbReference>
<dbReference type="GO" id="GO:0005524">
    <property type="term" value="F:ATP binding"/>
    <property type="evidence" value="ECO:0007669"/>
    <property type="project" value="UniProtKB-KW"/>
</dbReference>
<dbReference type="EMBL" id="WBXO01000005">
    <property type="protein sequence ID" value="KAB2952646.1"/>
    <property type="molecule type" value="Genomic_DNA"/>
</dbReference>
<evidence type="ECO:0000313" key="5">
    <source>
        <dbReference type="EMBL" id="KAB2952646.1"/>
    </source>
</evidence>
<keyword evidence="1" id="KW-0813">Transport</keyword>
<evidence type="ECO:0000313" key="6">
    <source>
        <dbReference type="Proteomes" id="UP000468766"/>
    </source>
</evidence>
<dbReference type="InterPro" id="IPR017871">
    <property type="entry name" value="ABC_transporter-like_CS"/>
</dbReference>
<sequence length="229" mass="25595">MTEKPLIFLDRVNKVYSSGEEEIFALREITVEVEEGEFVAIMGSSGSGKSTMMNLLGCLDKPTKGDYYLDKQAVAEATEDELALIRNKKIGFVFQNFNLLPKLSALENVELPLLYSGMATEERRQKAENALEAVGLSHRKQNKPTELSGGQQQRVSIARALVNEPVILLADEPTGALDSRTTTEIMEIFQELHQAGKTIMMVTHEAEIAEYAERLILFRDGMIVDDNKR</sequence>
<evidence type="ECO:0000256" key="2">
    <source>
        <dbReference type="ARBA" id="ARBA00022741"/>
    </source>
</evidence>
<dbReference type="GO" id="GO:0098796">
    <property type="term" value="C:membrane protein complex"/>
    <property type="evidence" value="ECO:0007669"/>
    <property type="project" value="UniProtKB-ARBA"/>
</dbReference>
<dbReference type="InterPro" id="IPR017911">
    <property type="entry name" value="MacB-like_ATP-bd"/>
</dbReference>
<evidence type="ECO:0000256" key="3">
    <source>
        <dbReference type="ARBA" id="ARBA00022840"/>
    </source>
</evidence>
<organism evidence="5 6">
    <name type="scientific">Heliorestis acidaminivorans</name>
    <dbReference type="NCBI Taxonomy" id="553427"/>
    <lineage>
        <taxon>Bacteria</taxon>
        <taxon>Bacillati</taxon>
        <taxon>Bacillota</taxon>
        <taxon>Clostridia</taxon>
        <taxon>Eubacteriales</taxon>
        <taxon>Heliobacteriaceae</taxon>
        <taxon>Heliorestis</taxon>
    </lineage>
</organism>
<dbReference type="AlphaFoldDB" id="A0A6I0EQY9"/>
<dbReference type="PANTHER" id="PTHR24220:SF86">
    <property type="entry name" value="ABC TRANSPORTER ABCH.1"/>
    <property type="match status" value="1"/>
</dbReference>
<dbReference type="PANTHER" id="PTHR24220">
    <property type="entry name" value="IMPORT ATP-BINDING PROTEIN"/>
    <property type="match status" value="1"/>
</dbReference>
<feature type="domain" description="ABC transporter" evidence="4">
    <location>
        <begin position="7"/>
        <end position="229"/>
    </location>
</feature>
<evidence type="ECO:0000256" key="1">
    <source>
        <dbReference type="ARBA" id="ARBA00022448"/>
    </source>
</evidence>
<accession>A0A6I0EQY9</accession>
<dbReference type="InterPro" id="IPR003593">
    <property type="entry name" value="AAA+_ATPase"/>
</dbReference>
<dbReference type="Pfam" id="PF00005">
    <property type="entry name" value="ABC_tran"/>
    <property type="match status" value="1"/>
</dbReference>
<keyword evidence="3 5" id="KW-0067">ATP-binding</keyword>
<dbReference type="Proteomes" id="UP000468766">
    <property type="component" value="Unassembled WGS sequence"/>
</dbReference>